<organism evidence="3 4">
    <name type="scientific">Monodelphis domestica</name>
    <name type="common">Gray short-tailed opossum</name>
    <dbReference type="NCBI Taxonomy" id="13616"/>
    <lineage>
        <taxon>Eukaryota</taxon>
        <taxon>Metazoa</taxon>
        <taxon>Chordata</taxon>
        <taxon>Craniata</taxon>
        <taxon>Vertebrata</taxon>
        <taxon>Euteleostomi</taxon>
        <taxon>Mammalia</taxon>
        <taxon>Metatheria</taxon>
        <taxon>Didelphimorphia</taxon>
        <taxon>Didelphidae</taxon>
        <taxon>Monodelphis</taxon>
    </lineage>
</organism>
<dbReference type="PROSITE" id="PS50141">
    <property type="entry name" value="A_DEAMIN_EDITASE"/>
    <property type="match status" value="1"/>
</dbReference>
<dbReference type="Bgee" id="ENSMODG00000037993">
    <property type="expression patterns" value="Expressed in cerebellum and 19 other cell types or tissues"/>
</dbReference>
<dbReference type="PANTHER" id="PTHR10910:SF58">
    <property type="entry name" value="DOUBLE-STRANDED RNA-SPECIFIC EDITASE 1"/>
    <property type="match status" value="1"/>
</dbReference>
<evidence type="ECO:0000313" key="3">
    <source>
        <dbReference type="Ensembl" id="ENSMODP00000049961.1"/>
    </source>
</evidence>
<dbReference type="GO" id="GO:0003723">
    <property type="term" value="F:RNA binding"/>
    <property type="evidence" value="ECO:0007669"/>
    <property type="project" value="InterPro"/>
</dbReference>
<dbReference type="Pfam" id="PF02137">
    <property type="entry name" value="A_deamin"/>
    <property type="match status" value="1"/>
</dbReference>
<feature type="domain" description="A to I editase" evidence="2">
    <location>
        <begin position="21"/>
        <end position="122"/>
    </location>
</feature>
<dbReference type="Ensembl" id="ENSMODT00000080274.1">
    <property type="protein sequence ID" value="ENSMODP00000049961.1"/>
    <property type="gene ID" value="ENSMODG00000037993.1"/>
</dbReference>
<reference evidence="3" key="1">
    <citation type="journal article" date="2007" name="Nature">
        <title>Genome of the marsupial Monodelphis domestica reveals innovation in non-coding sequences.</title>
        <authorList>
            <person name="Mikkelsen T.S."/>
            <person name="Wakefield M.J."/>
            <person name="Aken B."/>
            <person name="Amemiya C.T."/>
            <person name="Chang J.L."/>
            <person name="Duke S."/>
            <person name="Garber M."/>
            <person name="Gentles A.J."/>
            <person name="Goodstadt L."/>
            <person name="Heger A."/>
            <person name="Jurka J."/>
            <person name="Kamal M."/>
            <person name="Mauceli E."/>
            <person name="Searle S.M."/>
            <person name="Sharpe T."/>
            <person name="Baker M.L."/>
            <person name="Batzer M.A."/>
            <person name="Benos P.V."/>
            <person name="Belov K."/>
            <person name="Clamp M."/>
            <person name="Cook A."/>
            <person name="Cuff J."/>
            <person name="Das R."/>
            <person name="Davidow L."/>
            <person name="Deakin J.E."/>
            <person name="Fazzari M.J."/>
            <person name="Glass J.L."/>
            <person name="Grabherr M."/>
            <person name="Greally J.M."/>
            <person name="Gu W."/>
            <person name="Hore T.A."/>
            <person name="Huttley G.A."/>
            <person name="Kleber M."/>
            <person name="Jirtle R.L."/>
            <person name="Koina E."/>
            <person name="Lee J.T."/>
            <person name="Mahony S."/>
            <person name="Marra M.A."/>
            <person name="Miller R.D."/>
            <person name="Nicholls R.D."/>
            <person name="Oda M."/>
            <person name="Papenfuss A.T."/>
            <person name="Parra Z.E."/>
            <person name="Pollock D.D."/>
            <person name="Ray D.A."/>
            <person name="Schein J.E."/>
            <person name="Speed T.P."/>
            <person name="Thompson K."/>
            <person name="VandeBerg J.L."/>
            <person name="Wade C.M."/>
            <person name="Walker J.A."/>
            <person name="Waters P.D."/>
            <person name="Webber C."/>
            <person name="Weidman J.R."/>
            <person name="Xie X."/>
            <person name="Zody M.C."/>
            <person name="Baldwin J."/>
            <person name="Abdouelleil A."/>
            <person name="Abdulkadir J."/>
            <person name="Abebe A."/>
            <person name="Abera B."/>
            <person name="Abreu J."/>
            <person name="Acer S.C."/>
            <person name="Aftuck L."/>
            <person name="Alexander A."/>
            <person name="An P."/>
            <person name="Anderson E."/>
            <person name="Anderson S."/>
            <person name="Arachi H."/>
            <person name="Azer M."/>
            <person name="Bachantsang P."/>
            <person name="Barry A."/>
            <person name="Bayul T."/>
            <person name="Berlin A."/>
            <person name="Bessette D."/>
            <person name="Bloom T."/>
            <person name="Bloom T."/>
            <person name="Boguslavskiy L."/>
            <person name="Bonnet C."/>
            <person name="Boukhgalter B."/>
            <person name="Bourzgui I."/>
            <person name="Brown A."/>
            <person name="Cahill P."/>
            <person name="Channer S."/>
            <person name="Cheshatsang Y."/>
            <person name="Chuda L."/>
            <person name="Citroen M."/>
            <person name="Collymore A."/>
            <person name="Cooke P."/>
            <person name="Costello M."/>
            <person name="D'Aco K."/>
            <person name="Daza R."/>
            <person name="De Haan G."/>
            <person name="DeGray S."/>
            <person name="DeMaso C."/>
            <person name="Dhargay N."/>
            <person name="Dooley K."/>
            <person name="Dooley E."/>
            <person name="Doricent M."/>
            <person name="Dorje P."/>
            <person name="Dorjee K."/>
            <person name="Dupes A."/>
            <person name="Elong R."/>
            <person name="Falk J."/>
            <person name="Farina A."/>
            <person name="Faro S."/>
            <person name="Ferguson D."/>
            <person name="Fisher S."/>
            <person name="Foley C.D."/>
            <person name="Franke A."/>
            <person name="Friedrich D."/>
            <person name="Gadbois L."/>
            <person name="Gearin G."/>
            <person name="Gearin C.R."/>
            <person name="Giannoukos G."/>
            <person name="Goode T."/>
            <person name="Graham J."/>
            <person name="Grandbois E."/>
            <person name="Grewal S."/>
            <person name="Gyaltsen K."/>
            <person name="Hafez N."/>
            <person name="Hagos B."/>
            <person name="Hall J."/>
            <person name="Henson C."/>
            <person name="Hollinger A."/>
            <person name="Honan T."/>
            <person name="Huard M.D."/>
            <person name="Hughes L."/>
            <person name="Hurhula B."/>
            <person name="Husby M.E."/>
            <person name="Kamat A."/>
            <person name="Kanga B."/>
            <person name="Kashin S."/>
            <person name="Khazanovich D."/>
            <person name="Kisner P."/>
            <person name="Lance K."/>
            <person name="Lara M."/>
            <person name="Lee W."/>
            <person name="Lennon N."/>
            <person name="Letendre F."/>
            <person name="LeVine R."/>
            <person name="Lipovsky A."/>
            <person name="Liu X."/>
            <person name="Liu J."/>
            <person name="Liu S."/>
            <person name="Lokyitsang T."/>
            <person name="Lokyitsang Y."/>
            <person name="Lubonja R."/>
            <person name="Lui A."/>
            <person name="MacDonald P."/>
            <person name="Magnisalis V."/>
            <person name="Maru K."/>
            <person name="Matthews C."/>
            <person name="McCusker W."/>
            <person name="McDonough S."/>
            <person name="Mehta T."/>
            <person name="Meldrim J."/>
            <person name="Meneus L."/>
            <person name="Mihai O."/>
            <person name="Mihalev A."/>
            <person name="Mihova T."/>
            <person name="Mittelman R."/>
            <person name="Mlenga V."/>
            <person name="Montmayeur A."/>
            <person name="Mulrain L."/>
            <person name="Navidi A."/>
            <person name="Naylor J."/>
            <person name="Negash T."/>
            <person name="Nguyen T."/>
            <person name="Nguyen N."/>
            <person name="Nicol R."/>
            <person name="Norbu C."/>
            <person name="Norbu N."/>
            <person name="Novod N."/>
            <person name="O'Neill B."/>
            <person name="Osman S."/>
            <person name="Markiewicz E."/>
            <person name="Oyono O.L."/>
            <person name="Patti C."/>
            <person name="Phunkhang P."/>
            <person name="Pierre F."/>
            <person name="Priest M."/>
            <person name="Raghuraman S."/>
            <person name="Rege F."/>
            <person name="Reyes R."/>
            <person name="Rise C."/>
            <person name="Rogov P."/>
            <person name="Ross K."/>
            <person name="Ryan E."/>
            <person name="Settipalli S."/>
            <person name="Shea T."/>
            <person name="Sherpa N."/>
            <person name="Shi L."/>
            <person name="Shih D."/>
            <person name="Sparrow T."/>
            <person name="Spaulding J."/>
            <person name="Stalker J."/>
            <person name="Stange-Thomann N."/>
            <person name="Stavropoulos S."/>
            <person name="Stone C."/>
            <person name="Strader C."/>
            <person name="Tesfaye S."/>
            <person name="Thomson T."/>
            <person name="Thoulutsang Y."/>
            <person name="Thoulutsang D."/>
            <person name="Topham K."/>
            <person name="Topping I."/>
            <person name="Tsamla T."/>
            <person name="Vassiliev H."/>
            <person name="Vo A."/>
            <person name="Wangchuk T."/>
            <person name="Wangdi T."/>
            <person name="Weiand M."/>
            <person name="Wilkinson J."/>
            <person name="Wilson A."/>
            <person name="Yadav S."/>
            <person name="Young G."/>
            <person name="Yu Q."/>
            <person name="Zembek L."/>
            <person name="Zhong D."/>
            <person name="Zimmer A."/>
            <person name="Zwirko Z."/>
            <person name="Jaffe D.B."/>
            <person name="Alvarez P."/>
            <person name="Brockman W."/>
            <person name="Butler J."/>
            <person name="Chin C."/>
            <person name="Gnerre S."/>
            <person name="MacCallum I."/>
            <person name="Graves J.A."/>
            <person name="Ponting C.P."/>
            <person name="Breen M."/>
            <person name="Samollow P.B."/>
            <person name="Lander E.S."/>
            <person name="Lindblad-Toh K."/>
        </authorList>
    </citation>
    <scope>NUCLEOTIDE SEQUENCE [LARGE SCALE GENOMIC DNA]</scope>
</reference>
<dbReference type="PANTHER" id="PTHR10910">
    <property type="entry name" value="EUKARYOTE SPECIFIC DSRNA BINDING PROTEIN"/>
    <property type="match status" value="1"/>
</dbReference>
<dbReference type="InParanoid" id="A0A5F8GRT0"/>
<reference evidence="3" key="2">
    <citation type="submission" date="2025-08" db="UniProtKB">
        <authorList>
            <consortium name="Ensembl"/>
        </authorList>
    </citation>
    <scope>IDENTIFICATION</scope>
</reference>
<evidence type="ECO:0000259" key="2">
    <source>
        <dbReference type="PROSITE" id="PS50141"/>
    </source>
</evidence>
<dbReference type="AlphaFoldDB" id="A0A5F8GRT0"/>
<dbReference type="InterPro" id="IPR002466">
    <property type="entry name" value="A_deamin"/>
</dbReference>
<reference evidence="3" key="3">
    <citation type="submission" date="2025-09" db="UniProtKB">
        <authorList>
            <consortium name="Ensembl"/>
        </authorList>
    </citation>
    <scope>IDENTIFICATION</scope>
</reference>
<name>A0A5F8GRT0_MONDO</name>
<proteinExistence type="predicted"/>
<dbReference type="OMA" id="HECKQSA"/>
<evidence type="ECO:0000313" key="4">
    <source>
        <dbReference type="Proteomes" id="UP000002280"/>
    </source>
</evidence>
<dbReference type="STRING" id="13616.ENSMODP00000049961"/>
<protein>
    <recommendedName>
        <fullName evidence="2">A to I editase domain-containing protein</fullName>
    </recommendedName>
</protein>
<sequence>PSERQQPGEGAPFYSDNTEARQPGKAPNFSVNWTVGDPSMEVINATTGKDEMGRASRLCKQALYSRWLRSSSARGPQLGPHLYHECKQSAMEYQSAKESLFRAFLKAGLGAWVEKPIEQDQFSLSCSP</sequence>
<dbReference type="GeneTree" id="ENSGT00940000155992"/>
<dbReference type="GO" id="GO:0004000">
    <property type="term" value="F:adenosine deaminase activity"/>
    <property type="evidence" value="ECO:0007669"/>
    <property type="project" value="InterPro"/>
</dbReference>
<accession>A0A5F8GRT0</accession>
<evidence type="ECO:0000256" key="1">
    <source>
        <dbReference type="SAM" id="MobiDB-lite"/>
    </source>
</evidence>
<dbReference type="GO" id="GO:0006396">
    <property type="term" value="P:RNA processing"/>
    <property type="evidence" value="ECO:0007669"/>
    <property type="project" value="InterPro"/>
</dbReference>
<feature type="region of interest" description="Disordered" evidence="1">
    <location>
        <begin position="1"/>
        <end position="32"/>
    </location>
</feature>
<dbReference type="Proteomes" id="UP000002280">
    <property type="component" value="Unplaced"/>
</dbReference>
<keyword evidence="4" id="KW-1185">Reference proteome</keyword>